<proteinExistence type="predicted"/>
<keyword evidence="1" id="KW-0732">Signal</keyword>
<evidence type="ECO:0000313" key="2">
    <source>
        <dbReference type="EMBL" id="KAE8235466.1"/>
    </source>
</evidence>
<feature type="chain" id="PRO_5035778824" description="Lipoprotein" evidence="1">
    <location>
        <begin position="19"/>
        <end position="233"/>
    </location>
</feature>
<name>A0A8T8S9A8_9BASI</name>
<evidence type="ECO:0000313" key="3">
    <source>
        <dbReference type="Proteomes" id="UP000077671"/>
    </source>
</evidence>
<protein>
    <recommendedName>
        <fullName evidence="4">Lipoprotein</fullName>
    </recommendedName>
</protein>
<gene>
    <name evidence="2" type="ORF">A4X03_0g9767</name>
</gene>
<organism evidence="2 3">
    <name type="scientific">Tilletia caries</name>
    <name type="common">wheat bunt fungus</name>
    <dbReference type="NCBI Taxonomy" id="13290"/>
    <lineage>
        <taxon>Eukaryota</taxon>
        <taxon>Fungi</taxon>
        <taxon>Dikarya</taxon>
        <taxon>Basidiomycota</taxon>
        <taxon>Ustilaginomycotina</taxon>
        <taxon>Exobasidiomycetes</taxon>
        <taxon>Tilletiales</taxon>
        <taxon>Tilletiaceae</taxon>
        <taxon>Tilletia</taxon>
    </lineage>
</organism>
<dbReference type="Proteomes" id="UP000077671">
    <property type="component" value="Unassembled WGS sequence"/>
</dbReference>
<evidence type="ECO:0000256" key="1">
    <source>
        <dbReference type="SAM" id="SignalP"/>
    </source>
</evidence>
<evidence type="ECO:0008006" key="4">
    <source>
        <dbReference type="Google" id="ProtNLM"/>
    </source>
</evidence>
<dbReference type="PROSITE" id="PS51257">
    <property type="entry name" value="PROKAR_LIPOPROTEIN"/>
    <property type="match status" value="1"/>
</dbReference>
<reference evidence="2" key="2">
    <citation type="journal article" date="2019" name="IMA Fungus">
        <title>Genome sequencing and comparison of five Tilletia species to identify candidate genes for the detection of regulated species infecting wheat.</title>
        <authorList>
            <person name="Nguyen H.D.T."/>
            <person name="Sultana T."/>
            <person name="Kesanakurti P."/>
            <person name="Hambleton S."/>
        </authorList>
    </citation>
    <scope>NUCLEOTIDE SEQUENCE</scope>
    <source>
        <strain evidence="2">DAOMC 238032</strain>
    </source>
</reference>
<dbReference type="AlphaFoldDB" id="A0A8T8S9A8"/>
<dbReference type="EMBL" id="LWDD02004280">
    <property type="protein sequence ID" value="KAE8235466.1"/>
    <property type="molecule type" value="Genomic_DNA"/>
</dbReference>
<reference evidence="2" key="1">
    <citation type="submission" date="2016-04" db="EMBL/GenBank/DDBJ databases">
        <authorList>
            <person name="Nguyen H.D."/>
            <person name="Kesanakurti P."/>
            <person name="Cullis J."/>
            <person name="Levesque C.A."/>
            <person name="Hambleton S."/>
        </authorList>
    </citation>
    <scope>NUCLEOTIDE SEQUENCE</scope>
    <source>
        <strain evidence="2">DAOMC 238032</strain>
    </source>
</reference>
<feature type="signal peptide" evidence="1">
    <location>
        <begin position="1"/>
        <end position="18"/>
    </location>
</feature>
<accession>A0A8T8S9A8</accession>
<comment type="caution">
    <text evidence="2">The sequence shown here is derived from an EMBL/GenBank/DDBJ whole genome shotgun (WGS) entry which is preliminary data.</text>
</comment>
<sequence length="233" mass="24350">MSLKSILVALSAGALVLAGCSSPPSSNGSANPDEVASEPADIGSYNAAILAAAEPFENLTEQAPTASADTLKSLIQEAGSGAAKVYSSLDKSARANLQNAQTKVNAAATGDDRAGIALAAVEGYRTLVESVRGNTPIPMNVSLLDYAGFRYQADLSSDPARWDDALKAVDFAGQQWAEISSRVADATLRDDFSKALSAMRKAAGERNLDDAHRAVTGELDLVDKLEQFFSQKP</sequence>